<name>A0ABT8X773_9FLAO</name>
<keyword evidence="2" id="KW-1185">Reference proteome</keyword>
<sequence length="278" mass="32508">MKHIMLIGNIDGKSVDLLRYAGKFCKDLNLKLHILQITPSNESIFISSPYYYNKSGFIFNQDDSVKKKELEAFVNEHTKNLIDSEWVSCKLVKGNIEHALETFINTEKIDLLLTSQALFKNNVGDNDAFKQVLLNVSESPTLIIPENQSYCRFENMAYFSIFMKKDYENLNWLTKSFPVTPINLIHFSKEPDSISNEKWIKFLKSEIEHNLISYHRKDEKLLDFIKRESNILTPEYGCIALTTRKRTFWQRIFDPSTTLNLITKIESPILIFKYKDVN</sequence>
<proteinExistence type="predicted"/>
<comment type="caution">
    <text evidence="1">The sequence shown here is derived from an EMBL/GenBank/DDBJ whole genome shotgun (WGS) entry which is preliminary data.</text>
</comment>
<gene>
    <name evidence="1" type="ORF">Q4Q39_20300</name>
</gene>
<dbReference type="EMBL" id="JAUOEM010000011">
    <property type="protein sequence ID" value="MDO5989751.1"/>
    <property type="molecule type" value="Genomic_DNA"/>
</dbReference>
<protein>
    <recommendedName>
        <fullName evidence="3">Universal stress protein</fullName>
    </recommendedName>
</protein>
<dbReference type="RefSeq" id="WP_303284434.1">
    <property type="nucleotide sequence ID" value="NZ_BAABCZ010000006.1"/>
</dbReference>
<accession>A0ABT8X773</accession>
<reference evidence="1" key="1">
    <citation type="submission" date="2023-07" db="EMBL/GenBank/DDBJ databases">
        <title>Two novel species in the genus Flavivirga.</title>
        <authorList>
            <person name="Kwon K."/>
        </authorList>
    </citation>
    <scope>NUCLEOTIDE SEQUENCE</scope>
    <source>
        <strain evidence="1">KACC 14157</strain>
    </source>
</reference>
<dbReference type="Proteomes" id="UP001176891">
    <property type="component" value="Unassembled WGS sequence"/>
</dbReference>
<evidence type="ECO:0000313" key="1">
    <source>
        <dbReference type="EMBL" id="MDO5989751.1"/>
    </source>
</evidence>
<evidence type="ECO:0000313" key="2">
    <source>
        <dbReference type="Proteomes" id="UP001176891"/>
    </source>
</evidence>
<evidence type="ECO:0008006" key="3">
    <source>
        <dbReference type="Google" id="ProtNLM"/>
    </source>
</evidence>
<organism evidence="1 2">
    <name type="scientific">Flavivirga amylovorans</name>
    <dbReference type="NCBI Taxonomy" id="870486"/>
    <lineage>
        <taxon>Bacteria</taxon>
        <taxon>Pseudomonadati</taxon>
        <taxon>Bacteroidota</taxon>
        <taxon>Flavobacteriia</taxon>
        <taxon>Flavobacteriales</taxon>
        <taxon>Flavobacteriaceae</taxon>
        <taxon>Flavivirga</taxon>
    </lineage>
</organism>